<dbReference type="Gene3D" id="3.30.70.1430">
    <property type="entry name" value="Multidrug efflux transporter AcrB pore domain"/>
    <property type="match status" value="2"/>
</dbReference>
<feature type="transmembrane region" description="Helical" evidence="1">
    <location>
        <begin position="513"/>
        <end position="532"/>
    </location>
</feature>
<feature type="transmembrane region" description="Helical" evidence="1">
    <location>
        <begin position="838"/>
        <end position="858"/>
    </location>
</feature>
<gene>
    <name evidence="2" type="ORF">CFH83_08355</name>
</gene>
<feature type="transmembrane region" description="Helical" evidence="1">
    <location>
        <begin position="379"/>
        <end position="401"/>
    </location>
</feature>
<keyword evidence="1" id="KW-1133">Transmembrane helix</keyword>
<feature type="non-terminal residue" evidence="2">
    <location>
        <position position="988"/>
    </location>
</feature>
<accession>A0A2D3WJU4</accession>
<dbReference type="SUPFAM" id="SSF82714">
    <property type="entry name" value="Multidrug efflux transporter AcrB TolC docking domain, DN and DC subdomains"/>
    <property type="match status" value="2"/>
</dbReference>
<dbReference type="SUPFAM" id="SSF82866">
    <property type="entry name" value="Multidrug efflux transporter AcrB transmembrane domain"/>
    <property type="match status" value="2"/>
</dbReference>
<evidence type="ECO:0000313" key="2">
    <source>
        <dbReference type="EMBL" id="DAB37984.1"/>
    </source>
</evidence>
<sequence length="988" mass="107783">MYKFAINRPITTLMLVMSLIVFGIMSFRSMPVALFPNIDFPIVTIQTAYPGADPESVESKVTDKIEEAVSGIDGIDKLISTSYDGLSVVTVQFELTKDIEEAANDVRDKIGTLNLDTEVESPSVQKVSASGAASIKLFITTEHGDQIALMRFADEQIKPRLQRIQGVAKIDIVGYRDREIRIFTDPFLLNKYGISSDVLQSRINAENVRSGGGKLISANNELILKTRSDATSVEQLKSLSIAPGVRLSDIARVEDGLKDTTSYSSYNGKEGVLLEVQKIAGSNDLEVIEGVKKRLPSLATLAGKSYSLTLVEDQSEKILINIDNVKFDLLYGSILAVLIVFFFLRNLTATIISAIAIPTSIIGTFGLIDYLGYDLNRLTLIGLTLAIGIFIDDAIVVIENISKKMEHGMEPLEASFEGVREISFSILAISSMLLAVFVPVAFMGGIVGKFFNSFAMTVASGVLISYLVAIMFIPTLGARLLSGTESRFWEKTEPIFQKLDLYYRAVLAKLLHYKWITLAAVLAILFSSFALAGKVGGTFVPMEDMSEMRVMIKAPVGISLEAMKKEMAPLVQTMQEDKQFQKVVLSIGYNAAQESHKAMIYAKLLPVGEREALESVINAYREKFKSYKHLIISVEDVPPIDTGESNAPVQIVLTGADLETLETKSAALIKLLKESEGVIDIDTDFEPGKPEVRIGINRESAQRLGISAQQIAKSIGSTYSSDSAISNFEQNGRQFDITLRASDEYRSVIDDLKKMQIQTQTGEMVMVDGLITLETAEGAASINRFDRERKILVTANLDGAPLDALVNKIDSALPAILGEGYHYRYTGDIERMQETIEAFGFTVLLAVVLIYLILAALYESLIQPLIIMVAMPLSFTGVILSLYLTGNPFSIFVMIGIILLMGMVGKNAVLVVDFANNAIKEGKNVNEALLDAGEKRLRPILMTTFAMIFAMLPLALGGGAGHESNAPMAIAVIGGLISSTLLALFIVP</sequence>
<dbReference type="Gene3D" id="3.30.70.1440">
    <property type="entry name" value="Multidrug efflux transporter AcrB pore domain"/>
    <property type="match status" value="1"/>
</dbReference>
<dbReference type="PRINTS" id="PR00702">
    <property type="entry name" value="ACRIFLAVINRP"/>
</dbReference>
<dbReference type="Proteomes" id="UP000228859">
    <property type="component" value="Unassembled WGS sequence"/>
</dbReference>
<feature type="transmembrane region" description="Helical" evidence="1">
    <location>
        <begin position="351"/>
        <end position="373"/>
    </location>
</feature>
<dbReference type="InterPro" id="IPR001036">
    <property type="entry name" value="Acrflvin-R"/>
</dbReference>
<feature type="transmembrane region" description="Helical" evidence="1">
    <location>
        <begin position="327"/>
        <end position="344"/>
    </location>
</feature>
<feature type="transmembrane region" description="Helical" evidence="1">
    <location>
        <begin position="937"/>
        <end position="956"/>
    </location>
</feature>
<dbReference type="RefSeq" id="WP_303663101.1">
    <property type="nucleotide sequence ID" value="NZ_DLUI01000119.1"/>
</dbReference>
<feature type="transmembrane region" description="Helical" evidence="1">
    <location>
        <begin position="865"/>
        <end position="885"/>
    </location>
</feature>
<feature type="transmembrane region" description="Helical" evidence="1">
    <location>
        <begin position="454"/>
        <end position="481"/>
    </location>
</feature>
<dbReference type="InterPro" id="IPR027463">
    <property type="entry name" value="AcrB_DN_DC_subdom"/>
</dbReference>
<feature type="transmembrane region" description="Helical" evidence="1">
    <location>
        <begin position="12"/>
        <end position="35"/>
    </location>
</feature>
<feature type="transmembrane region" description="Helical" evidence="1">
    <location>
        <begin position="422"/>
        <end position="442"/>
    </location>
</feature>
<dbReference type="AlphaFoldDB" id="A0A2D3WJU4"/>
<dbReference type="Pfam" id="PF00873">
    <property type="entry name" value="ACR_tran"/>
    <property type="match status" value="1"/>
</dbReference>
<dbReference type="PANTHER" id="PTHR32063:SF0">
    <property type="entry name" value="SWARMING MOTILITY PROTEIN SWRC"/>
    <property type="match status" value="1"/>
</dbReference>
<keyword evidence="1" id="KW-0472">Membrane</keyword>
<dbReference type="GO" id="GO:0005886">
    <property type="term" value="C:plasma membrane"/>
    <property type="evidence" value="ECO:0007669"/>
    <property type="project" value="TreeGrafter"/>
</dbReference>
<keyword evidence="1" id="KW-0812">Transmembrane</keyword>
<dbReference type="GO" id="GO:0042910">
    <property type="term" value="F:xenobiotic transmembrane transporter activity"/>
    <property type="evidence" value="ECO:0007669"/>
    <property type="project" value="TreeGrafter"/>
</dbReference>
<dbReference type="Gene3D" id="3.30.70.1320">
    <property type="entry name" value="Multidrug efflux transporter AcrB pore domain like"/>
    <property type="match status" value="1"/>
</dbReference>
<comment type="caution">
    <text evidence="2">The sequence shown here is derived from an EMBL/GenBank/DDBJ whole genome shotgun (WGS) entry which is preliminary data.</text>
</comment>
<dbReference type="EMBL" id="DLUI01000119">
    <property type="protein sequence ID" value="DAB37984.1"/>
    <property type="molecule type" value="Genomic_DNA"/>
</dbReference>
<organism evidence="2 3">
    <name type="scientific">Sulfuricurvum kujiense</name>
    <dbReference type="NCBI Taxonomy" id="148813"/>
    <lineage>
        <taxon>Bacteria</taxon>
        <taxon>Pseudomonadati</taxon>
        <taxon>Campylobacterota</taxon>
        <taxon>Epsilonproteobacteria</taxon>
        <taxon>Campylobacterales</taxon>
        <taxon>Sulfurimonadaceae</taxon>
        <taxon>Sulfuricurvum</taxon>
    </lineage>
</organism>
<dbReference type="SUPFAM" id="SSF82693">
    <property type="entry name" value="Multidrug efflux transporter AcrB pore domain, PN1, PN2, PC1 and PC2 subdomains"/>
    <property type="match status" value="3"/>
</dbReference>
<name>A0A2D3WJU4_9BACT</name>
<evidence type="ECO:0000313" key="3">
    <source>
        <dbReference type="Proteomes" id="UP000228859"/>
    </source>
</evidence>
<dbReference type="Gene3D" id="3.30.2090.10">
    <property type="entry name" value="Multidrug efflux transporter AcrB TolC docking domain, DN and DC subdomains"/>
    <property type="match status" value="2"/>
</dbReference>
<feature type="transmembrane region" description="Helical" evidence="1">
    <location>
        <begin position="968"/>
        <end position="987"/>
    </location>
</feature>
<dbReference type="PANTHER" id="PTHR32063">
    <property type="match status" value="1"/>
</dbReference>
<evidence type="ECO:0000256" key="1">
    <source>
        <dbReference type="SAM" id="Phobius"/>
    </source>
</evidence>
<dbReference type="Gene3D" id="1.20.1640.10">
    <property type="entry name" value="Multidrug efflux transporter AcrB transmembrane domain"/>
    <property type="match status" value="2"/>
</dbReference>
<proteinExistence type="predicted"/>
<reference evidence="2 3" key="1">
    <citation type="journal article" date="2017" name="Front. Microbiol.">
        <title>Comparative Genomic Analysis of the Class Epsilonproteobacteria and Proposed Reclassification to Epsilonbacteraeota (phyl. nov.).</title>
        <authorList>
            <person name="Waite D.W."/>
            <person name="Vanwonterghem I."/>
            <person name="Rinke C."/>
            <person name="Parks D.H."/>
            <person name="Zhang Y."/>
            <person name="Takai K."/>
            <person name="Sievert S.M."/>
            <person name="Simon J."/>
            <person name="Campbell B.J."/>
            <person name="Hanson T.E."/>
            <person name="Woyke T."/>
            <person name="Klotz M.G."/>
            <person name="Hugenholtz P."/>
        </authorList>
    </citation>
    <scope>NUCLEOTIDE SEQUENCE [LARGE SCALE GENOMIC DNA]</scope>
    <source>
        <strain evidence="2">UBA12443</strain>
    </source>
</reference>
<feature type="transmembrane region" description="Helical" evidence="1">
    <location>
        <begin position="891"/>
        <end position="916"/>
    </location>
</feature>
<protein>
    <submittedName>
        <fullName evidence="2">Acriflavin resistance protein</fullName>
    </submittedName>
</protein>